<dbReference type="AlphaFoldDB" id="A0AA52EK51"/>
<feature type="transmembrane region" description="Helical" evidence="1">
    <location>
        <begin position="182"/>
        <end position="201"/>
    </location>
</feature>
<evidence type="ECO:0000256" key="1">
    <source>
        <dbReference type="SAM" id="Phobius"/>
    </source>
</evidence>
<feature type="transmembrane region" description="Helical" evidence="1">
    <location>
        <begin position="37"/>
        <end position="55"/>
    </location>
</feature>
<keyword evidence="4" id="KW-1185">Reference proteome</keyword>
<evidence type="ECO:0000259" key="2">
    <source>
        <dbReference type="PROSITE" id="PS50887"/>
    </source>
</evidence>
<feature type="transmembrane region" description="Helical" evidence="1">
    <location>
        <begin position="88"/>
        <end position="109"/>
    </location>
</feature>
<dbReference type="KEGG" id="tmk:QGN29_06390"/>
<feature type="transmembrane region" description="Helical" evidence="1">
    <location>
        <begin position="115"/>
        <end position="136"/>
    </location>
</feature>
<dbReference type="SUPFAM" id="SSF55073">
    <property type="entry name" value="Nucleotide cyclase"/>
    <property type="match status" value="1"/>
</dbReference>
<evidence type="ECO:0000313" key="4">
    <source>
        <dbReference type="Proteomes" id="UP001268683"/>
    </source>
</evidence>
<reference evidence="3" key="1">
    <citation type="submission" date="2023-04" db="EMBL/GenBank/DDBJ databases">
        <title>Complete genome sequence of Temperatibacter marinus.</title>
        <authorList>
            <person name="Rong J.-C."/>
            <person name="Yi M.-L."/>
            <person name="Zhao Q."/>
        </authorList>
    </citation>
    <scope>NUCLEOTIDE SEQUENCE</scope>
    <source>
        <strain evidence="3">NBRC 110045</strain>
    </source>
</reference>
<protein>
    <submittedName>
        <fullName evidence="3">GGDEF domain-containing protein</fullName>
    </submittedName>
</protein>
<dbReference type="InterPro" id="IPR000160">
    <property type="entry name" value="GGDEF_dom"/>
</dbReference>
<dbReference type="RefSeq" id="WP_310799866.1">
    <property type="nucleotide sequence ID" value="NZ_CP123872.1"/>
</dbReference>
<name>A0AA52EK51_9PROT</name>
<feature type="domain" description="GGDEF" evidence="2">
    <location>
        <begin position="240"/>
        <end position="386"/>
    </location>
</feature>
<feature type="transmembrane region" description="Helical" evidence="1">
    <location>
        <begin position="148"/>
        <end position="170"/>
    </location>
</feature>
<gene>
    <name evidence="3" type="ORF">QGN29_06390</name>
</gene>
<sequence>MIEQNANYVSMAIILLILAGCTYISEREKAKFGTLRLLRITYVLMAIGWLISLRLSSDGIFIASTVLGALFVPYFAAYPFLRSGKPVPLIFVLLIFTLSTVSYSLIILNSLPMNYFYWTSAFYVTVGLGFGLYYTLQSSMGELKAHAALITMLLLTILIVDARAIIHYIAERGFTEYKPAYDYIWGPVYVGLALSVLGGFLEESIKTNRRLMTVDKVTGLLNREGFAAKIQKDIQGIQVNGMSVIRLQIGNYHRLADKVGYFPINKELRLFKNNLKVSMPHNAIMARLGGGDFIVLLPNIDLYFSKPATDEFLRLMKRAQKDTGGALQSDDDIAFAENNTIEPPYVIGGITLCNNAEEIDAAVVRAEGYLEEAKLTGSNLILTDKMI</sequence>
<dbReference type="InterPro" id="IPR043128">
    <property type="entry name" value="Rev_trsase/Diguanyl_cyclase"/>
</dbReference>
<dbReference type="Gene3D" id="3.30.70.270">
    <property type="match status" value="1"/>
</dbReference>
<organism evidence="3 4">
    <name type="scientific">Temperatibacter marinus</name>
    <dbReference type="NCBI Taxonomy" id="1456591"/>
    <lineage>
        <taxon>Bacteria</taxon>
        <taxon>Pseudomonadati</taxon>
        <taxon>Pseudomonadota</taxon>
        <taxon>Alphaproteobacteria</taxon>
        <taxon>Kordiimonadales</taxon>
        <taxon>Temperatibacteraceae</taxon>
        <taxon>Temperatibacter</taxon>
    </lineage>
</organism>
<dbReference type="Proteomes" id="UP001268683">
    <property type="component" value="Chromosome"/>
</dbReference>
<feature type="transmembrane region" description="Helical" evidence="1">
    <location>
        <begin position="61"/>
        <end position="81"/>
    </location>
</feature>
<evidence type="ECO:0000313" key="3">
    <source>
        <dbReference type="EMBL" id="WND04002.1"/>
    </source>
</evidence>
<dbReference type="InterPro" id="IPR029787">
    <property type="entry name" value="Nucleotide_cyclase"/>
</dbReference>
<proteinExistence type="predicted"/>
<dbReference type="PROSITE" id="PS50887">
    <property type="entry name" value="GGDEF"/>
    <property type="match status" value="1"/>
</dbReference>
<feature type="transmembrane region" description="Helical" evidence="1">
    <location>
        <begin position="6"/>
        <end position="25"/>
    </location>
</feature>
<keyword evidence="1" id="KW-1133">Transmembrane helix</keyword>
<dbReference type="SMART" id="SM00267">
    <property type="entry name" value="GGDEF"/>
    <property type="match status" value="1"/>
</dbReference>
<dbReference type="EMBL" id="CP123872">
    <property type="protein sequence ID" value="WND04002.1"/>
    <property type="molecule type" value="Genomic_DNA"/>
</dbReference>
<dbReference type="Pfam" id="PF00990">
    <property type="entry name" value="GGDEF"/>
    <property type="match status" value="1"/>
</dbReference>
<keyword evidence="1" id="KW-0812">Transmembrane</keyword>
<accession>A0AA52EK51</accession>
<keyword evidence="1" id="KW-0472">Membrane</keyword>